<dbReference type="OrthoDB" id="9801356at2"/>
<evidence type="ECO:0000256" key="3">
    <source>
        <dbReference type="ARBA" id="ARBA00022692"/>
    </source>
</evidence>
<dbReference type="PANTHER" id="PTHR12608">
    <property type="entry name" value="TRANSMEMBRANE PROTEIN HTP-1 RELATED"/>
    <property type="match status" value="1"/>
</dbReference>
<evidence type="ECO:0000256" key="1">
    <source>
        <dbReference type="ARBA" id="ARBA00004141"/>
    </source>
</evidence>
<feature type="transmembrane region" description="Helical" evidence="6">
    <location>
        <begin position="67"/>
        <end position="86"/>
    </location>
</feature>
<dbReference type="Proteomes" id="UP000216024">
    <property type="component" value="Unassembled WGS sequence"/>
</dbReference>
<evidence type="ECO:0000256" key="5">
    <source>
        <dbReference type="ARBA" id="ARBA00023136"/>
    </source>
</evidence>
<protein>
    <recommendedName>
        <fullName evidence="6">GDT1 family protein</fullName>
    </recommendedName>
</protein>
<sequence length="89" mass="9844">MFKIMLTAFWMVFLAELGDKTQLQTMMLATQCKSRLPVFLGSSIALMLSSFLAVTLGSYITRYVPPFYLRLAAGSAFIIIGTLTIIGKL</sequence>
<gene>
    <name evidence="7" type="ORF">CCE28_15135</name>
</gene>
<feature type="transmembrane region" description="Helical" evidence="6">
    <location>
        <begin position="36"/>
        <end position="60"/>
    </location>
</feature>
<dbReference type="PANTHER" id="PTHR12608:SF1">
    <property type="entry name" value="TRANSMEMBRANE PROTEIN 165"/>
    <property type="match status" value="1"/>
</dbReference>
<name>A0A267MI12_9FIRM</name>
<evidence type="ECO:0000256" key="4">
    <source>
        <dbReference type="ARBA" id="ARBA00022989"/>
    </source>
</evidence>
<dbReference type="Pfam" id="PF01169">
    <property type="entry name" value="GDT1"/>
    <property type="match status" value="1"/>
</dbReference>
<proteinExistence type="inferred from homology"/>
<dbReference type="GO" id="GO:0046873">
    <property type="term" value="F:metal ion transmembrane transporter activity"/>
    <property type="evidence" value="ECO:0007669"/>
    <property type="project" value="InterPro"/>
</dbReference>
<dbReference type="AlphaFoldDB" id="A0A267MI12"/>
<comment type="similarity">
    <text evidence="2 6">Belongs to the GDT1 family.</text>
</comment>
<evidence type="ECO:0000313" key="7">
    <source>
        <dbReference type="EMBL" id="PAB58440.1"/>
    </source>
</evidence>
<keyword evidence="4 6" id="KW-1133">Transmembrane helix</keyword>
<dbReference type="InterPro" id="IPR001727">
    <property type="entry name" value="GDT1-like"/>
</dbReference>
<dbReference type="EMBL" id="NIBG01000015">
    <property type="protein sequence ID" value="PAB58440.1"/>
    <property type="molecule type" value="Genomic_DNA"/>
</dbReference>
<dbReference type="RefSeq" id="WP_095134570.1">
    <property type="nucleotide sequence ID" value="NZ_NIBG01000015.1"/>
</dbReference>
<comment type="caution">
    <text evidence="6">Lacks conserved residue(s) required for the propagation of feature annotation.</text>
</comment>
<comment type="caution">
    <text evidence="7">The sequence shown here is derived from an EMBL/GenBank/DDBJ whole genome shotgun (WGS) entry which is preliminary data.</text>
</comment>
<accession>A0A267MI12</accession>
<reference evidence="7 8" key="1">
    <citation type="submission" date="2017-06" db="EMBL/GenBank/DDBJ databases">
        <title>Draft genome sequence of anaerobic fermentative bacterium Anaeromicrobium sediminis DY2726D isolated from West Pacific Ocean sediments.</title>
        <authorList>
            <person name="Zeng X."/>
        </authorList>
    </citation>
    <scope>NUCLEOTIDE SEQUENCE [LARGE SCALE GENOMIC DNA]</scope>
    <source>
        <strain evidence="7 8">DY2726D</strain>
    </source>
</reference>
<dbReference type="GO" id="GO:0016020">
    <property type="term" value="C:membrane"/>
    <property type="evidence" value="ECO:0007669"/>
    <property type="project" value="UniProtKB-SubCell"/>
</dbReference>
<keyword evidence="8" id="KW-1185">Reference proteome</keyword>
<evidence type="ECO:0000256" key="6">
    <source>
        <dbReference type="RuleBase" id="RU365102"/>
    </source>
</evidence>
<keyword evidence="3 6" id="KW-0812">Transmembrane</keyword>
<evidence type="ECO:0000256" key="2">
    <source>
        <dbReference type="ARBA" id="ARBA00009190"/>
    </source>
</evidence>
<evidence type="ECO:0000313" key="8">
    <source>
        <dbReference type="Proteomes" id="UP000216024"/>
    </source>
</evidence>
<comment type="subcellular location">
    <subcellularLocation>
        <location evidence="1 6">Membrane</location>
        <topology evidence="1 6">Multi-pass membrane protein</topology>
    </subcellularLocation>
</comment>
<keyword evidence="5 6" id="KW-0472">Membrane</keyword>
<organism evidence="7 8">
    <name type="scientific">Anaeromicrobium sediminis</name>
    <dbReference type="NCBI Taxonomy" id="1478221"/>
    <lineage>
        <taxon>Bacteria</taxon>
        <taxon>Bacillati</taxon>
        <taxon>Bacillota</taxon>
        <taxon>Clostridia</taxon>
        <taxon>Peptostreptococcales</taxon>
        <taxon>Thermotaleaceae</taxon>
        <taxon>Anaeromicrobium</taxon>
    </lineage>
</organism>